<comment type="caution">
    <text evidence="1">The sequence shown here is derived from an EMBL/GenBank/DDBJ whole genome shotgun (WGS) entry which is preliminary data.</text>
</comment>
<sequence length="54" mass="6033">DQSFFEKILAQGGIGHCRTDAILAEAGRFNVHRSQDGKNRGRIQSVALQLYDDE</sequence>
<proteinExistence type="predicted"/>
<organism evidence="1">
    <name type="scientific">gut metagenome</name>
    <dbReference type="NCBI Taxonomy" id="749906"/>
    <lineage>
        <taxon>unclassified sequences</taxon>
        <taxon>metagenomes</taxon>
        <taxon>organismal metagenomes</taxon>
    </lineage>
</organism>
<protein>
    <submittedName>
        <fullName evidence="1">Uncharacterized protein</fullName>
    </submittedName>
</protein>
<feature type="non-terminal residue" evidence="1">
    <location>
        <position position="1"/>
    </location>
</feature>
<dbReference type="AlphaFoldDB" id="J9GDU5"/>
<evidence type="ECO:0000313" key="1">
    <source>
        <dbReference type="EMBL" id="EJW99972.1"/>
    </source>
</evidence>
<reference evidence="1" key="1">
    <citation type="journal article" date="2012" name="PLoS ONE">
        <title>Gene sets for utilization of primary and secondary nutrition supplies in the distal gut of endangered iberian lynx.</title>
        <authorList>
            <person name="Alcaide M."/>
            <person name="Messina E."/>
            <person name="Richter M."/>
            <person name="Bargiela R."/>
            <person name="Peplies J."/>
            <person name="Huws S.A."/>
            <person name="Newbold C.J."/>
            <person name="Golyshin P.N."/>
            <person name="Simon M.A."/>
            <person name="Lopez G."/>
            <person name="Yakimov M.M."/>
            <person name="Ferrer M."/>
        </authorList>
    </citation>
    <scope>NUCLEOTIDE SEQUENCE</scope>
</reference>
<name>J9GDU5_9ZZZZ</name>
<dbReference type="EMBL" id="AMCI01003579">
    <property type="protein sequence ID" value="EJW99972.1"/>
    <property type="molecule type" value="Genomic_DNA"/>
</dbReference>
<gene>
    <name evidence="1" type="ORF">EVA_11920</name>
</gene>
<accession>J9GDU5</accession>